<dbReference type="PANTHER" id="PTHR23226">
    <property type="entry name" value="ZINC FINGER AND SCAN DOMAIN-CONTAINING"/>
    <property type="match status" value="1"/>
</dbReference>
<dbReference type="PROSITE" id="PS00028">
    <property type="entry name" value="ZINC_FINGER_C2H2_1"/>
    <property type="match status" value="10"/>
</dbReference>
<reference evidence="14 15" key="1">
    <citation type="submission" date="2020-04" db="EMBL/GenBank/DDBJ databases">
        <title>Chromosome-level genome assembly of a cyprinid fish Onychostoma macrolepis by integration of Nanopore Sequencing, Bionano and Hi-C technology.</title>
        <authorList>
            <person name="Wang D."/>
        </authorList>
    </citation>
    <scope>NUCLEOTIDE SEQUENCE [LARGE SCALE GENOMIC DNA]</scope>
    <source>
        <strain evidence="14">SWU-2019</strain>
        <tissue evidence="14">Muscle</tissue>
    </source>
</reference>
<evidence type="ECO:0000256" key="3">
    <source>
        <dbReference type="ARBA" id="ARBA00022723"/>
    </source>
</evidence>
<dbReference type="FunFam" id="3.30.160.60:FF:000690">
    <property type="entry name" value="Zinc finger protein 354C"/>
    <property type="match status" value="1"/>
</dbReference>
<gene>
    <name evidence="14" type="ORF">G5714_000082</name>
</gene>
<evidence type="ECO:0000256" key="6">
    <source>
        <dbReference type="ARBA" id="ARBA00022833"/>
    </source>
</evidence>
<evidence type="ECO:0000256" key="10">
    <source>
        <dbReference type="ARBA" id="ARBA00023242"/>
    </source>
</evidence>
<feature type="domain" description="C2H2-type" evidence="13">
    <location>
        <begin position="1331"/>
        <end position="1358"/>
    </location>
</feature>
<dbReference type="FunFam" id="3.30.160.60:FF:000912">
    <property type="entry name" value="Zinc finger protein 660"/>
    <property type="match status" value="1"/>
</dbReference>
<feature type="domain" description="C2H2-type" evidence="13">
    <location>
        <begin position="1443"/>
        <end position="1470"/>
    </location>
</feature>
<evidence type="ECO:0000256" key="9">
    <source>
        <dbReference type="ARBA" id="ARBA00023163"/>
    </source>
</evidence>
<keyword evidence="5 11" id="KW-0863">Zinc-finger</keyword>
<accession>A0A7J6DG15</accession>
<feature type="compositionally biased region" description="Basic residues" evidence="12">
    <location>
        <begin position="1"/>
        <end position="13"/>
    </location>
</feature>
<comment type="similarity">
    <text evidence="2">Belongs to the krueppel C2H2-type zinc-finger protein family.</text>
</comment>
<feature type="compositionally biased region" description="Low complexity" evidence="12">
    <location>
        <begin position="99"/>
        <end position="116"/>
    </location>
</feature>
<dbReference type="InterPro" id="IPR036236">
    <property type="entry name" value="Znf_C2H2_sf"/>
</dbReference>
<evidence type="ECO:0000256" key="5">
    <source>
        <dbReference type="ARBA" id="ARBA00022771"/>
    </source>
</evidence>
<dbReference type="GO" id="GO:0005694">
    <property type="term" value="C:chromosome"/>
    <property type="evidence" value="ECO:0007669"/>
    <property type="project" value="UniProtKB-ARBA"/>
</dbReference>
<feature type="domain" description="C2H2-type" evidence="13">
    <location>
        <begin position="1415"/>
        <end position="1442"/>
    </location>
</feature>
<feature type="region of interest" description="Disordered" evidence="12">
    <location>
        <begin position="673"/>
        <end position="724"/>
    </location>
</feature>
<dbReference type="SUPFAM" id="SSF57667">
    <property type="entry name" value="beta-beta-alpha zinc fingers"/>
    <property type="match status" value="6"/>
</dbReference>
<keyword evidence="10" id="KW-0539">Nucleus</keyword>
<evidence type="ECO:0000256" key="12">
    <source>
        <dbReference type="SAM" id="MobiDB-lite"/>
    </source>
</evidence>
<dbReference type="FunFam" id="3.30.160.60:FF:001228">
    <property type="entry name" value="Zinc finger protein 236"/>
    <property type="match status" value="1"/>
</dbReference>
<dbReference type="GO" id="GO:0008270">
    <property type="term" value="F:zinc ion binding"/>
    <property type="evidence" value="ECO:0007669"/>
    <property type="project" value="UniProtKB-KW"/>
</dbReference>
<keyword evidence="7" id="KW-0805">Transcription regulation</keyword>
<dbReference type="GO" id="GO:0043565">
    <property type="term" value="F:sequence-specific DNA binding"/>
    <property type="evidence" value="ECO:0007669"/>
    <property type="project" value="UniProtKB-ARBA"/>
</dbReference>
<proteinExistence type="inferred from homology"/>
<feature type="domain" description="C2H2-type" evidence="13">
    <location>
        <begin position="1359"/>
        <end position="1386"/>
    </location>
</feature>
<dbReference type="GO" id="GO:0045893">
    <property type="term" value="P:positive regulation of DNA-templated transcription"/>
    <property type="evidence" value="ECO:0007669"/>
    <property type="project" value="UniProtKB-ARBA"/>
</dbReference>
<evidence type="ECO:0000256" key="1">
    <source>
        <dbReference type="ARBA" id="ARBA00004123"/>
    </source>
</evidence>
<evidence type="ECO:0000256" key="8">
    <source>
        <dbReference type="ARBA" id="ARBA00023125"/>
    </source>
</evidence>
<feature type="compositionally biased region" description="Basic and acidic residues" evidence="12">
    <location>
        <begin position="20"/>
        <end position="39"/>
    </location>
</feature>
<feature type="domain" description="C2H2-type" evidence="13">
    <location>
        <begin position="1219"/>
        <end position="1246"/>
    </location>
</feature>
<feature type="compositionally biased region" description="Polar residues" evidence="12">
    <location>
        <begin position="121"/>
        <end position="132"/>
    </location>
</feature>
<feature type="compositionally biased region" description="Polar residues" evidence="12">
    <location>
        <begin position="512"/>
        <end position="523"/>
    </location>
</feature>
<dbReference type="InterPro" id="IPR013087">
    <property type="entry name" value="Znf_C2H2_type"/>
</dbReference>
<evidence type="ECO:0000313" key="14">
    <source>
        <dbReference type="EMBL" id="KAF4118031.1"/>
    </source>
</evidence>
<feature type="region of interest" description="Disordered" evidence="12">
    <location>
        <begin position="877"/>
        <end position="933"/>
    </location>
</feature>
<sequence>MRSRQPWPKRRQGSKGQRPSPDRDGRPPAPESKSRDAVSRRRKAAPSAEEEPLKKCARSAVCDHHALLPVAVIGDAMGVHIKNPEALRKNSSGPSSPWPSEVSPQDSSSSSRPLSPKAETFSLSSDGSAIHSTSRRKKKKNMLIMKAQVDVICCKSVGTDLSMLDIEDFITEICRLKKEVASLEAKLRERGDKLNREDLEKVSVHVTDGTEAQDHESTDQISDCNAGEQQMLQTPLKMCSVKLVDCRNLIESRAEETTAEEQQHSHEEDHDNMFIMKAQVDVICCKSLGTNLSMLDIEDFITEICRLKKEVASLKAKLRERGNKLNREDLEKVSVHVTDGTEAQDHESTDQTSDCNAGEQQMLQTPLKMCSVKLVDCRNLIESRAEETTAEEQQQSHEEEREDDWIDDDKVVETDDENDDAQDHESTDQTSDCNAGEQQMLQTPLKMCSVKLVDCRNLIESRAEETTAEEQQQSHEEEDENNGNDEDDQNKDDEDQNDDVDDYDFVPSDDNTGSSSDGETASTSKERWTILIMKAQVDVICCKSVGTDLSMLDIEDFITEICRLKKEVASLEAKLRERGDKLNREDVEKVSVRVADGTEAQDSVWSVRDQRSRDTQDSELSLTLLCYTDAQDHESTDQTSDCNAGEQQMLQTPLKMCSVKLVDCRNLIESRAEETTAEEQQQSHEEEEDYDEDQNNDVDDSDFVPSDNNAGLSSDGETASTSKEQRTKKSFSCATCGKTFSKQSQVDVICCKSVGTDLSMLDIEDFITEICRLKKEVASLEAKLRERGDKLNREVSVRVADGTEAQDSVWSVRDQRSRDTQDSELSLTLLCYTDAQDHESTDQTSDCNAGEQQMLQTPLKMCSVKLVDCRNLIESRAEETTAEEQQQSHEEEEDEDDYENNGNYHVEDGDFVPSDDSAGSSSDGETGSTSKEQTQTMLIMKAQVDVICCKSVGTDLSMLDIEDFITEICRLKKEVASLEAKLRERGDKLNREDVEKVSVRVADGTEAQDSVWSVRDQRSRDTQDSELSLTLLCYTDAQDHESTDQTSDCNAGEQQMLQTPLKMCSVKLVDCRNLIESRAEETTAEEQQQSHEEEEDDGKDDGDVILSDNAASASKQRWTMTDCGETFSREQKDFTSKRCDISFPTLVEKTLQRSKEHSVKKEFRCQQCRKDFFTTPYNMKVHMKRHEEKSFQCNECNKFFHKNSNLSIHKRIHTGEKPYKCPHCEKSFNQGSHLKDHLFTHTNEKPYQCSECGKLFNTKQNLSRHKRIHTGEKPYKCPLCEKNFTERSSLKKHVRLHTNERPYQCSECTKAFISSGSLKFHQKIHSDVKPFQCSHCEKRFHHLSHMKSHERIHTGEKPYLCSDCGKSFAGSYTFKVHQRVHTGERPYPCSDCGKSFYKRSDLKKHQRTHTGEKPYKCLLCDKTFALSNYLKIHERMHTGEKPFCCSICGERFSFKWAFQTHQKKHAAPGSS</sequence>
<feature type="region of interest" description="Disordered" evidence="12">
    <location>
        <begin position="386"/>
        <end position="435"/>
    </location>
</feature>
<name>A0A7J6DG15_9TELE</name>
<keyword evidence="15" id="KW-1185">Reference proteome</keyword>
<keyword evidence="4" id="KW-0677">Repeat</keyword>
<dbReference type="SMART" id="SM00355">
    <property type="entry name" value="ZnF_C2H2"/>
    <property type="match status" value="11"/>
</dbReference>
<dbReference type="Proteomes" id="UP000579812">
    <property type="component" value="Unassembled WGS sequence"/>
</dbReference>
<protein>
    <recommendedName>
        <fullName evidence="13">C2H2-type domain-containing protein</fullName>
    </recommendedName>
</protein>
<comment type="caution">
    <text evidence="14">The sequence shown here is derived from an EMBL/GenBank/DDBJ whole genome shotgun (WGS) entry which is preliminary data.</text>
</comment>
<evidence type="ECO:0000256" key="4">
    <source>
        <dbReference type="ARBA" id="ARBA00022737"/>
    </source>
</evidence>
<organism evidence="14 15">
    <name type="scientific">Onychostoma macrolepis</name>
    <dbReference type="NCBI Taxonomy" id="369639"/>
    <lineage>
        <taxon>Eukaryota</taxon>
        <taxon>Metazoa</taxon>
        <taxon>Chordata</taxon>
        <taxon>Craniata</taxon>
        <taxon>Vertebrata</taxon>
        <taxon>Euteleostomi</taxon>
        <taxon>Actinopterygii</taxon>
        <taxon>Neopterygii</taxon>
        <taxon>Teleostei</taxon>
        <taxon>Ostariophysi</taxon>
        <taxon>Cypriniformes</taxon>
        <taxon>Cyprinidae</taxon>
        <taxon>Acrossocheilinae</taxon>
        <taxon>Onychostoma</taxon>
    </lineage>
</organism>
<feature type="region of interest" description="Disordered" evidence="12">
    <location>
        <begin position="1079"/>
        <end position="1112"/>
    </location>
</feature>
<feature type="domain" description="C2H2-type" evidence="13">
    <location>
        <begin position="1387"/>
        <end position="1414"/>
    </location>
</feature>
<keyword evidence="8" id="KW-0238">DNA-binding</keyword>
<dbReference type="FunFam" id="3.30.160.60:FF:000060">
    <property type="entry name" value="zinc finger protein 436"/>
    <property type="match status" value="1"/>
</dbReference>
<evidence type="ECO:0000259" key="13">
    <source>
        <dbReference type="PROSITE" id="PS50157"/>
    </source>
</evidence>
<feature type="domain" description="C2H2-type" evidence="13">
    <location>
        <begin position="1191"/>
        <end position="1218"/>
    </location>
</feature>
<feature type="domain" description="C2H2-type" evidence="13">
    <location>
        <begin position="1247"/>
        <end position="1274"/>
    </location>
</feature>
<evidence type="ECO:0000256" key="7">
    <source>
        <dbReference type="ARBA" id="ARBA00023015"/>
    </source>
</evidence>
<feature type="region of interest" description="Disordered" evidence="12">
    <location>
        <begin position="464"/>
        <end position="523"/>
    </location>
</feature>
<keyword evidence="3" id="KW-0479">Metal-binding</keyword>
<feature type="region of interest" description="Disordered" evidence="12">
    <location>
        <begin position="1"/>
        <end position="56"/>
    </location>
</feature>
<comment type="subcellular location">
    <subcellularLocation>
        <location evidence="1">Nucleus</location>
    </subcellularLocation>
</comment>
<dbReference type="Gene3D" id="3.30.160.60">
    <property type="entry name" value="Classic Zinc Finger"/>
    <property type="match status" value="10"/>
</dbReference>
<feature type="compositionally biased region" description="Polar residues" evidence="12">
    <location>
        <begin position="706"/>
        <end position="722"/>
    </location>
</feature>
<dbReference type="Pfam" id="PF00096">
    <property type="entry name" value="zf-C2H2"/>
    <property type="match status" value="8"/>
</dbReference>
<evidence type="ECO:0000313" key="15">
    <source>
        <dbReference type="Proteomes" id="UP000579812"/>
    </source>
</evidence>
<dbReference type="FunFam" id="3.30.160.60:FF:000100">
    <property type="entry name" value="Zinc finger 45-like"/>
    <property type="match status" value="1"/>
</dbReference>
<evidence type="ECO:0000256" key="11">
    <source>
        <dbReference type="PROSITE-ProRule" id="PRU00042"/>
    </source>
</evidence>
<dbReference type="EMBL" id="JAAMOB010000001">
    <property type="protein sequence ID" value="KAF4118031.1"/>
    <property type="molecule type" value="Genomic_DNA"/>
</dbReference>
<feature type="domain" description="C2H2-type" evidence="13">
    <location>
        <begin position="1275"/>
        <end position="1302"/>
    </location>
</feature>
<feature type="region of interest" description="Disordered" evidence="12">
    <location>
        <begin position="330"/>
        <end position="357"/>
    </location>
</feature>
<feature type="compositionally biased region" description="Low complexity" evidence="12">
    <location>
        <begin position="914"/>
        <end position="930"/>
    </location>
</feature>
<dbReference type="PROSITE" id="PS50157">
    <property type="entry name" value="ZINC_FINGER_C2H2_2"/>
    <property type="match status" value="10"/>
</dbReference>
<dbReference type="FunFam" id="3.30.160.60:FF:002343">
    <property type="entry name" value="Zinc finger protein 33A"/>
    <property type="match status" value="3"/>
</dbReference>
<keyword evidence="9" id="KW-0804">Transcription</keyword>
<feature type="compositionally biased region" description="Acidic residues" evidence="12">
    <location>
        <begin position="476"/>
        <end position="504"/>
    </location>
</feature>
<dbReference type="FunFam" id="3.30.160.60:FF:001732">
    <property type="entry name" value="Zgc:162936"/>
    <property type="match status" value="1"/>
</dbReference>
<keyword evidence="6" id="KW-0862">Zinc</keyword>
<feature type="domain" description="C2H2-type" evidence="13">
    <location>
        <begin position="1303"/>
        <end position="1330"/>
    </location>
</feature>
<dbReference type="GO" id="GO:0005634">
    <property type="term" value="C:nucleus"/>
    <property type="evidence" value="ECO:0007669"/>
    <property type="project" value="UniProtKB-SubCell"/>
</dbReference>
<feature type="region of interest" description="Disordered" evidence="12">
    <location>
        <begin position="86"/>
        <end position="139"/>
    </location>
</feature>
<dbReference type="FunFam" id="3.30.160.60:FF:001437">
    <property type="entry name" value="Zinc finger protein 594"/>
    <property type="match status" value="1"/>
</dbReference>
<feature type="compositionally biased region" description="Acidic residues" evidence="12">
    <location>
        <begin position="685"/>
        <end position="702"/>
    </location>
</feature>
<evidence type="ECO:0000256" key="2">
    <source>
        <dbReference type="ARBA" id="ARBA00006991"/>
    </source>
</evidence>
<feature type="compositionally biased region" description="Acidic residues" evidence="12">
    <location>
        <begin position="890"/>
        <end position="899"/>
    </location>
</feature>